<dbReference type="CDD" id="cd04301">
    <property type="entry name" value="NAT_SF"/>
    <property type="match status" value="1"/>
</dbReference>
<name>A0A840R928_9NEIS</name>
<dbReference type="InterPro" id="IPR000182">
    <property type="entry name" value="GNAT_dom"/>
</dbReference>
<protein>
    <submittedName>
        <fullName evidence="4">RimJ/RimL family protein N-acetyltransferase</fullName>
    </submittedName>
</protein>
<keyword evidence="5" id="KW-1185">Reference proteome</keyword>
<dbReference type="AlphaFoldDB" id="A0A840R928"/>
<dbReference type="InterPro" id="IPR016181">
    <property type="entry name" value="Acyl_CoA_acyltransferase"/>
</dbReference>
<dbReference type="Proteomes" id="UP000543030">
    <property type="component" value="Unassembled WGS sequence"/>
</dbReference>
<comment type="caution">
    <text evidence="4">The sequence shown here is derived from an EMBL/GenBank/DDBJ whole genome shotgun (WGS) entry which is preliminary data.</text>
</comment>
<organism evidence="4 5">
    <name type="scientific">Silvimonas terrae</name>
    <dbReference type="NCBI Taxonomy" id="300266"/>
    <lineage>
        <taxon>Bacteria</taxon>
        <taxon>Pseudomonadati</taxon>
        <taxon>Pseudomonadota</taxon>
        <taxon>Betaproteobacteria</taxon>
        <taxon>Neisseriales</taxon>
        <taxon>Chitinibacteraceae</taxon>
        <taxon>Silvimonas</taxon>
    </lineage>
</organism>
<dbReference type="Gene3D" id="3.40.630.30">
    <property type="match status" value="1"/>
</dbReference>
<keyword evidence="2" id="KW-0012">Acyltransferase</keyword>
<dbReference type="InterPro" id="IPR050832">
    <property type="entry name" value="Bact_Acetyltransf"/>
</dbReference>
<feature type="domain" description="N-acetyltransferase" evidence="3">
    <location>
        <begin position="5"/>
        <end position="170"/>
    </location>
</feature>
<dbReference type="RefSeq" id="WP_184097337.1">
    <property type="nucleotide sequence ID" value="NZ_JACHHN010000001.1"/>
</dbReference>
<dbReference type="PROSITE" id="PS51186">
    <property type="entry name" value="GNAT"/>
    <property type="match status" value="1"/>
</dbReference>
<dbReference type="Pfam" id="PF00583">
    <property type="entry name" value="Acetyltransf_1"/>
    <property type="match status" value="1"/>
</dbReference>
<sequence length="174" mass="19087">MPQQALVRPATPDDAAAIAAIHITAWQAAYAGIIDPAFLTALDLAKRTQRWQHLLTRDNQSTLVTISGEEITGWVGFGADDEVPADCGALKGLYIAPQHWQHGYGTRLLTAACTRLRQLGWRHAGLVVLQDNHAARAFYERAGFTTNGVAQPHTVGQQILPVLQYRRPLDTSRV</sequence>
<evidence type="ECO:0000313" key="4">
    <source>
        <dbReference type="EMBL" id="MBB5189869.1"/>
    </source>
</evidence>
<keyword evidence="1 4" id="KW-0808">Transferase</keyword>
<evidence type="ECO:0000256" key="2">
    <source>
        <dbReference type="ARBA" id="ARBA00023315"/>
    </source>
</evidence>
<evidence type="ECO:0000256" key="1">
    <source>
        <dbReference type="ARBA" id="ARBA00022679"/>
    </source>
</evidence>
<evidence type="ECO:0000313" key="5">
    <source>
        <dbReference type="Proteomes" id="UP000543030"/>
    </source>
</evidence>
<dbReference type="PANTHER" id="PTHR43877">
    <property type="entry name" value="AMINOALKYLPHOSPHONATE N-ACETYLTRANSFERASE-RELATED-RELATED"/>
    <property type="match status" value="1"/>
</dbReference>
<dbReference type="SUPFAM" id="SSF55729">
    <property type="entry name" value="Acyl-CoA N-acyltransferases (Nat)"/>
    <property type="match status" value="1"/>
</dbReference>
<gene>
    <name evidence="4" type="ORF">HNQ50_000579</name>
</gene>
<dbReference type="GO" id="GO:0016747">
    <property type="term" value="F:acyltransferase activity, transferring groups other than amino-acyl groups"/>
    <property type="evidence" value="ECO:0007669"/>
    <property type="project" value="InterPro"/>
</dbReference>
<evidence type="ECO:0000259" key="3">
    <source>
        <dbReference type="PROSITE" id="PS51186"/>
    </source>
</evidence>
<proteinExistence type="predicted"/>
<dbReference type="EMBL" id="JACHHN010000001">
    <property type="protein sequence ID" value="MBB5189869.1"/>
    <property type="molecule type" value="Genomic_DNA"/>
</dbReference>
<dbReference type="PANTHER" id="PTHR43877:SF1">
    <property type="entry name" value="ACETYLTRANSFERASE"/>
    <property type="match status" value="1"/>
</dbReference>
<reference evidence="4 5" key="1">
    <citation type="submission" date="2020-08" db="EMBL/GenBank/DDBJ databases">
        <title>Genomic Encyclopedia of Type Strains, Phase IV (KMG-IV): sequencing the most valuable type-strain genomes for metagenomic binning, comparative biology and taxonomic classification.</title>
        <authorList>
            <person name="Goeker M."/>
        </authorList>
    </citation>
    <scope>NUCLEOTIDE SEQUENCE [LARGE SCALE GENOMIC DNA]</scope>
    <source>
        <strain evidence="4 5">DSM 18233</strain>
    </source>
</reference>
<accession>A0A840R928</accession>